<gene>
    <name evidence="11" type="ORF">BGW36DRAFT_411053</name>
</gene>
<comment type="caution">
    <text evidence="11">The sequence shown here is derived from an EMBL/GenBank/DDBJ whole genome shotgun (WGS) entry which is preliminary data.</text>
</comment>
<dbReference type="PANTHER" id="PTHR31313">
    <property type="entry name" value="TY1 ENHANCER ACTIVATOR"/>
    <property type="match status" value="1"/>
</dbReference>
<dbReference type="GeneID" id="70249449"/>
<dbReference type="GO" id="GO:0003677">
    <property type="term" value="F:DNA binding"/>
    <property type="evidence" value="ECO:0007669"/>
    <property type="project" value="UniProtKB-KW"/>
</dbReference>
<feature type="coiled-coil region" evidence="8">
    <location>
        <begin position="241"/>
        <end position="268"/>
    </location>
</feature>
<dbReference type="Gene3D" id="4.10.240.10">
    <property type="entry name" value="Zn(2)-C6 fungal-type DNA-binding domain"/>
    <property type="match status" value="1"/>
</dbReference>
<dbReference type="CDD" id="cd12148">
    <property type="entry name" value="fungal_TF_MHR"/>
    <property type="match status" value="1"/>
</dbReference>
<evidence type="ECO:0000259" key="10">
    <source>
        <dbReference type="PROSITE" id="PS50048"/>
    </source>
</evidence>
<sequence>MSSIKQPSKQRKHVTTACIPCRESKVKCNGATPSCSYCLNKGRVCHYQVGGDKRKLSLRFAVELLTDRVGQLSQYILDNGLPIPSAPQENDLALRNALESIGLGHLKLTPEQLDLPISQQLQHFNAETIVATNDYVNSGLGSVDLQSFHLPDIDRDGQLQTSVSPSLPGGSDEFYLPQFGDDSVGANGQFPLESSEVLQNDLFLDKLWNFVSDDSMSVIQSKSSNTTIPPMFMDQLPRSEVRQEQGEINETNGEVEEIEELVNQLSERMGSLQVGSDGRVRFYGPTSHFNLLKMPAPDNLTVHRTVRKDGLNVLGRLGIDKEVPQELEDHLINLFFTWHNPSFYVVDRDMYIRARKKWRIDMEDSPYYSEALTNAMCCLGAAFVPRYHPDFVTYPKSVSDFFADRAKALLDIELDLPCVATIQAMVVLSGHDIGCKRDARGWLYSGMALRLAFDLGLHIDMSPHVAEESISAAEAELRRIVFWGTYTTDHLWGFFLGRPFRINMEDVTVEKPGHHLISDSVSKWSPYGLIEPGINDSTTDVLQLLSEYRVKLCEIMAPLGHALYGWSQIPRRTLQSLSERSTSRLLQWKEDLPLNLQVNFDDTSTMFLPHVLLLHMQYYQAIIHIHRPWMSKHLVQPAQPAPPQRKGYIHARRMCIDSGIAIAKLLKIYEKQYSFRRMDIQAVSITCSAALMLIFATVSETISNNRVQEEDHNYNTFLGVCFRALEEFSSSWESSKRAQTFLINLQRLWEARANAYNSSKRDLAQSRSRPQSQAPGPKRSRMTGDSNMENQTSQSGIHRASQGYPMLHC</sequence>
<dbReference type="AlphaFoldDB" id="A0AAD4KGR8"/>
<dbReference type="SMART" id="SM00906">
    <property type="entry name" value="Fungal_trans"/>
    <property type="match status" value="1"/>
</dbReference>
<keyword evidence="6" id="KW-0804">Transcription</keyword>
<evidence type="ECO:0000256" key="1">
    <source>
        <dbReference type="ARBA" id="ARBA00004123"/>
    </source>
</evidence>
<protein>
    <submittedName>
        <fullName evidence="11">Fungal-specific transcription factor domain-containing protein</fullName>
    </submittedName>
</protein>
<feature type="compositionally biased region" description="Polar residues" evidence="9">
    <location>
        <begin position="783"/>
        <end position="796"/>
    </location>
</feature>
<comment type="subcellular location">
    <subcellularLocation>
        <location evidence="1">Nucleus</location>
    </subcellularLocation>
</comment>
<keyword evidence="2" id="KW-0479">Metal-binding</keyword>
<evidence type="ECO:0000256" key="3">
    <source>
        <dbReference type="ARBA" id="ARBA00022833"/>
    </source>
</evidence>
<dbReference type="SUPFAM" id="SSF57701">
    <property type="entry name" value="Zn2/Cys6 DNA-binding domain"/>
    <property type="match status" value="1"/>
</dbReference>
<dbReference type="Pfam" id="PF04082">
    <property type="entry name" value="Fungal_trans"/>
    <property type="match status" value="1"/>
</dbReference>
<dbReference type="GO" id="GO:0006351">
    <property type="term" value="P:DNA-templated transcription"/>
    <property type="evidence" value="ECO:0007669"/>
    <property type="project" value="InterPro"/>
</dbReference>
<dbReference type="GO" id="GO:0000981">
    <property type="term" value="F:DNA-binding transcription factor activity, RNA polymerase II-specific"/>
    <property type="evidence" value="ECO:0007669"/>
    <property type="project" value="InterPro"/>
</dbReference>
<name>A0AAD4KGR8_9EURO</name>
<keyword evidence="3" id="KW-0862">Zinc</keyword>
<feature type="domain" description="Zn(2)-C6 fungal-type" evidence="10">
    <location>
        <begin position="17"/>
        <end position="47"/>
    </location>
</feature>
<evidence type="ECO:0000256" key="6">
    <source>
        <dbReference type="ARBA" id="ARBA00023163"/>
    </source>
</evidence>
<dbReference type="GO" id="GO:0005634">
    <property type="term" value="C:nucleus"/>
    <property type="evidence" value="ECO:0007669"/>
    <property type="project" value="UniProtKB-SubCell"/>
</dbReference>
<dbReference type="PANTHER" id="PTHR31313:SF77">
    <property type="entry name" value="ZN(II)2CYS6 TRANSCRIPTION FACTOR (EUROFUNG)"/>
    <property type="match status" value="1"/>
</dbReference>
<evidence type="ECO:0000256" key="2">
    <source>
        <dbReference type="ARBA" id="ARBA00022723"/>
    </source>
</evidence>
<dbReference type="InterPro" id="IPR036864">
    <property type="entry name" value="Zn2-C6_fun-type_DNA-bd_sf"/>
</dbReference>
<dbReference type="InterPro" id="IPR001138">
    <property type="entry name" value="Zn2Cys6_DnaBD"/>
</dbReference>
<organism evidence="11 12">
    <name type="scientific">Talaromyces proteolyticus</name>
    <dbReference type="NCBI Taxonomy" id="1131652"/>
    <lineage>
        <taxon>Eukaryota</taxon>
        <taxon>Fungi</taxon>
        <taxon>Dikarya</taxon>
        <taxon>Ascomycota</taxon>
        <taxon>Pezizomycotina</taxon>
        <taxon>Eurotiomycetes</taxon>
        <taxon>Eurotiomycetidae</taxon>
        <taxon>Eurotiales</taxon>
        <taxon>Trichocomaceae</taxon>
        <taxon>Talaromyces</taxon>
        <taxon>Talaromyces sect. Bacilispori</taxon>
    </lineage>
</organism>
<dbReference type="InterPro" id="IPR051615">
    <property type="entry name" value="Transcr_Regulatory_Elem"/>
</dbReference>
<evidence type="ECO:0000313" key="12">
    <source>
        <dbReference type="Proteomes" id="UP001201262"/>
    </source>
</evidence>
<feature type="region of interest" description="Disordered" evidence="9">
    <location>
        <begin position="759"/>
        <end position="809"/>
    </location>
</feature>
<keyword evidence="5" id="KW-0238">DNA-binding</keyword>
<keyword evidence="7" id="KW-0539">Nucleus</keyword>
<evidence type="ECO:0000313" key="11">
    <source>
        <dbReference type="EMBL" id="KAH8691360.1"/>
    </source>
</evidence>
<dbReference type="SMART" id="SM00066">
    <property type="entry name" value="GAL4"/>
    <property type="match status" value="1"/>
</dbReference>
<evidence type="ECO:0000256" key="8">
    <source>
        <dbReference type="SAM" id="Coils"/>
    </source>
</evidence>
<proteinExistence type="predicted"/>
<keyword evidence="4" id="KW-0805">Transcription regulation</keyword>
<evidence type="ECO:0000256" key="4">
    <source>
        <dbReference type="ARBA" id="ARBA00023015"/>
    </source>
</evidence>
<accession>A0AAD4KGR8</accession>
<evidence type="ECO:0000256" key="7">
    <source>
        <dbReference type="ARBA" id="ARBA00023242"/>
    </source>
</evidence>
<dbReference type="RefSeq" id="XP_046067452.1">
    <property type="nucleotide sequence ID" value="XM_046219162.1"/>
</dbReference>
<dbReference type="Pfam" id="PF00172">
    <property type="entry name" value="Zn_clus"/>
    <property type="match status" value="1"/>
</dbReference>
<evidence type="ECO:0000256" key="9">
    <source>
        <dbReference type="SAM" id="MobiDB-lite"/>
    </source>
</evidence>
<feature type="compositionally biased region" description="Polar residues" evidence="9">
    <location>
        <begin position="765"/>
        <end position="774"/>
    </location>
</feature>
<keyword evidence="8" id="KW-0175">Coiled coil</keyword>
<keyword evidence="12" id="KW-1185">Reference proteome</keyword>
<dbReference type="CDD" id="cd00067">
    <property type="entry name" value="GAL4"/>
    <property type="match status" value="1"/>
</dbReference>
<dbReference type="Proteomes" id="UP001201262">
    <property type="component" value="Unassembled WGS sequence"/>
</dbReference>
<dbReference type="InterPro" id="IPR007219">
    <property type="entry name" value="XnlR_reg_dom"/>
</dbReference>
<reference evidence="11" key="1">
    <citation type="submission" date="2021-12" db="EMBL/GenBank/DDBJ databases">
        <title>Convergent genome expansion in fungi linked to evolution of root-endophyte symbiosis.</title>
        <authorList>
            <consortium name="DOE Joint Genome Institute"/>
            <person name="Ke Y.-H."/>
            <person name="Bonito G."/>
            <person name="Liao H.-L."/>
            <person name="Looney B."/>
            <person name="Rojas-Flechas A."/>
            <person name="Nash J."/>
            <person name="Hameed K."/>
            <person name="Schadt C."/>
            <person name="Martin F."/>
            <person name="Crous P.W."/>
            <person name="Miettinen O."/>
            <person name="Magnuson J.K."/>
            <person name="Labbe J."/>
            <person name="Jacobson D."/>
            <person name="Doktycz M.J."/>
            <person name="Veneault-Fourrey C."/>
            <person name="Kuo A."/>
            <person name="Mondo S."/>
            <person name="Calhoun S."/>
            <person name="Riley R."/>
            <person name="Ohm R."/>
            <person name="LaButti K."/>
            <person name="Andreopoulos B."/>
            <person name="Pangilinan J."/>
            <person name="Nolan M."/>
            <person name="Tritt A."/>
            <person name="Clum A."/>
            <person name="Lipzen A."/>
            <person name="Daum C."/>
            <person name="Barry K."/>
            <person name="Grigoriev I.V."/>
            <person name="Vilgalys R."/>
        </authorList>
    </citation>
    <scope>NUCLEOTIDE SEQUENCE</scope>
    <source>
        <strain evidence="11">PMI_201</strain>
    </source>
</reference>
<dbReference type="EMBL" id="JAJTJA010000012">
    <property type="protein sequence ID" value="KAH8691360.1"/>
    <property type="molecule type" value="Genomic_DNA"/>
</dbReference>
<dbReference type="PROSITE" id="PS00463">
    <property type="entry name" value="ZN2_CY6_FUNGAL_1"/>
    <property type="match status" value="1"/>
</dbReference>
<dbReference type="GO" id="GO:0008270">
    <property type="term" value="F:zinc ion binding"/>
    <property type="evidence" value="ECO:0007669"/>
    <property type="project" value="InterPro"/>
</dbReference>
<dbReference type="PROSITE" id="PS50048">
    <property type="entry name" value="ZN2_CY6_FUNGAL_2"/>
    <property type="match status" value="1"/>
</dbReference>
<evidence type="ECO:0000256" key="5">
    <source>
        <dbReference type="ARBA" id="ARBA00023125"/>
    </source>
</evidence>